<name>G0QQN4_ICHMU</name>
<dbReference type="EC" id="2.1.1.43" evidence="3"/>
<keyword evidence="1" id="KW-0677">Repeat</keyword>
<dbReference type="SMART" id="SM00698">
    <property type="entry name" value="MORN"/>
    <property type="match status" value="10"/>
</dbReference>
<dbReference type="GO" id="GO:0032259">
    <property type="term" value="P:methylation"/>
    <property type="evidence" value="ECO:0007669"/>
    <property type="project" value="UniProtKB-KW"/>
</dbReference>
<dbReference type="OrthoDB" id="300500at2759"/>
<proteinExistence type="predicted"/>
<reference evidence="3 4" key="1">
    <citation type="submission" date="2011-07" db="EMBL/GenBank/DDBJ databases">
        <authorList>
            <person name="Coyne R."/>
            <person name="Brami D."/>
            <person name="Johnson J."/>
            <person name="Hostetler J."/>
            <person name="Hannick L."/>
            <person name="Clark T."/>
            <person name="Cassidy-Hanley D."/>
            <person name="Inman J."/>
        </authorList>
    </citation>
    <scope>NUCLEOTIDE SEQUENCE [LARGE SCALE GENOMIC DNA]</scope>
    <source>
        <strain evidence="3 4">G5</strain>
    </source>
</reference>
<dbReference type="Proteomes" id="UP000008983">
    <property type="component" value="Unassembled WGS sequence"/>
</dbReference>
<dbReference type="PANTHER" id="PTHR43215">
    <property type="entry name" value="RADIAL SPOKE HEAD 1 HOMOLOG"/>
    <property type="match status" value="1"/>
</dbReference>
<protein>
    <submittedName>
        <fullName evidence="3">MORN repeat protein</fullName>
        <ecNumber evidence="3">2.1.1.43</ecNumber>
    </submittedName>
</protein>
<accession>G0QQN4</accession>
<dbReference type="SUPFAM" id="SSF82185">
    <property type="entry name" value="Histone H3 K4-specific methyltransferase SET7/9 N-terminal domain"/>
    <property type="match status" value="3"/>
</dbReference>
<dbReference type="AlphaFoldDB" id="G0QQN4"/>
<keyword evidence="3" id="KW-0808">Transferase</keyword>
<dbReference type="InParanoid" id="G0QQN4"/>
<dbReference type="InterPro" id="IPR003409">
    <property type="entry name" value="MORN"/>
</dbReference>
<keyword evidence="4" id="KW-1185">Reference proteome</keyword>
<sequence>MIETKAEEIIKSEKKEEEEEEKKTELEGRQNTRNFEYYFDESDKIIENKLENFQREIILKARIQKKAPVLNPDGSYTLYSGMLYFGEFDPFYQRTGPAILKDKDYFFEGIFQNDFPTGKGKEIRNNIIYEGYFLDGFYDGEGVLLFPNGRKYSGSFKKHQFHGKGELLNDDGVIFAGNWVNGSLQIGIIKYHDGSYYTGGLKYSFLKHGKGQFFNYDAFPLYDGKWVDDRPKTGKIYNFWDYGVVLYEGEFENYAIQGQGDRVYKEGTYKGHLFRDNKQGKGEFFYKDGSKYEGEWVNDMQFKGTFYYNINDQEFNYKGEWKNGQQEGYGKHQYPSGGIYEGYFKAGKRHGFGIYNYSNGNKYQGNWQNNQQEGDGKFIFIGETQGSQGDVYKGQFKQGKFQGFGHYLYRKQMKTFTGFWENDTWKGKGIIKSINNNTILKCGVWENEKFINEVDEKELDFPENWQKYTNLNE</sequence>
<gene>
    <name evidence="3" type="ORF">IMG5_081810</name>
</gene>
<dbReference type="Pfam" id="PF02493">
    <property type="entry name" value="MORN"/>
    <property type="match status" value="10"/>
</dbReference>
<evidence type="ECO:0000313" key="3">
    <source>
        <dbReference type="EMBL" id="EGR32466.1"/>
    </source>
</evidence>
<keyword evidence="3" id="KW-0489">Methyltransferase</keyword>
<feature type="region of interest" description="Disordered" evidence="2">
    <location>
        <begin position="1"/>
        <end position="27"/>
    </location>
</feature>
<evidence type="ECO:0000256" key="2">
    <source>
        <dbReference type="SAM" id="MobiDB-lite"/>
    </source>
</evidence>
<dbReference type="RefSeq" id="XP_004036452.1">
    <property type="nucleotide sequence ID" value="XM_004036404.1"/>
</dbReference>
<evidence type="ECO:0000313" key="4">
    <source>
        <dbReference type="Proteomes" id="UP000008983"/>
    </source>
</evidence>
<dbReference type="Gene3D" id="2.20.110.10">
    <property type="entry name" value="Histone H3 K4-specific methyltransferase SET7/9 N-terminal domain"/>
    <property type="match status" value="3"/>
</dbReference>
<dbReference type="GO" id="GO:0008168">
    <property type="term" value="F:methyltransferase activity"/>
    <property type="evidence" value="ECO:0007669"/>
    <property type="project" value="UniProtKB-KW"/>
</dbReference>
<evidence type="ECO:0000256" key="1">
    <source>
        <dbReference type="ARBA" id="ARBA00022737"/>
    </source>
</evidence>
<dbReference type="PANTHER" id="PTHR43215:SF14">
    <property type="entry name" value="RADIAL SPOKE HEAD 1 HOMOLOG"/>
    <property type="match status" value="1"/>
</dbReference>
<dbReference type="STRING" id="857967.G0QQN4"/>
<organism evidence="3 4">
    <name type="scientific">Ichthyophthirius multifiliis</name>
    <name type="common">White spot disease agent</name>
    <name type="synonym">Ich</name>
    <dbReference type="NCBI Taxonomy" id="5932"/>
    <lineage>
        <taxon>Eukaryota</taxon>
        <taxon>Sar</taxon>
        <taxon>Alveolata</taxon>
        <taxon>Ciliophora</taxon>
        <taxon>Intramacronucleata</taxon>
        <taxon>Oligohymenophorea</taxon>
        <taxon>Hymenostomatida</taxon>
        <taxon>Ophryoglenina</taxon>
        <taxon>Ichthyophthirius</taxon>
    </lineage>
</organism>
<dbReference type="GeneID" id="14908628"/>
<dbReference type="eggNOG" id="KOG0229">
    <property type="taxonomic scope" value="Eukaryota"/>
</dbReference>
<dbReference type="EMBL" id="GL983662">
    <property type="protein sequence ID" value="EGR32466.1"/>
    <property type="molecule type" value="Genomic_DNA"/>
</dbReference>